<dbReference type="KEGG" id="cel:CELE_C24G6.1"/>
<dbReference type="GO" id="GO:0005634">
    <property type="term" value="C:nucleus"/>
    <property type="evidence" value="ECO:0000314"/>
    <property type="project" value="WormBase"/>
</dbReference>
<dbReference type="GO" id="GO:0000795">
    <property type="term" value="C:synaptonemal complex"/>
    <property type="evidence" value="ECO:0000314"/>
    <property type="project" value="WormBase"/>
</dbReference>
<evidence type="ECO:0000313" key="3">
    <source>
        <dbReference type="Proteomes" id="UP000001940"/>
    </source>
</evidence>
<gene>
    <name evidence="2 4" type="primary">syp-2</name>
    <name evidence="4" type="ORF">C24G6.1</name>
    <name evidence="2" type="ORF">CELE_C24G6.1</name>
</gene>
<sequence>MNSAHRSSLKKRPGPQDDRRVSFASPVSSSQKTAAVTVAAQTKQPAKAKNLRTMHSTPKKSKPAHDVADIISLVSKQSDILDDVSEIEHKMIKQAKMTQDLTMELANSIERIANMALAESKLSDQMEKQSKKLISLEGKTKELVEKANNWSKTLENRVDARSHHSTCLNDVQAAIKIINNAKINNDGFSEDFSAHYDKLLDLVETLEPWADKL</sequence>
<dbReference type="Proteomes" id="UP000001940">
    <property type="component" value="Chromosome V"/>
</dbReference>
<evidence type="ECO:0007829" key="5">
    <source>
        <dbReference type="PeptideAtlas" id="O76388"/>
    </source>
</evidence>
<dbReference type="WormBase" id="C24G6.1">
    <property type="protein sequence ID" value="CE17456"/>
    <property type="gene ID" value="WBGene00006376"/>
    <property type="gene designation" value="syp-2"/>
</dbReference>
<dbReference type="GO" id="GO:0010845">
    <property type="term" value="P:positive regulation of reciprocal meiotic recombination"/>
    <property type="evidence" value="ECO:0000315"/>
    <property type="project" value="WormBase"/>
</dbReference>
<dbReference type="GO" id="GO:0045132">
    <property type="term" value="P:meiotic chromosome segregation"/>
    <property type="evidence" value="ECO:0000315"/>
    <property type="project" value="WormBase"/>
</dbReference>
<evidence type="ECO:0000256" key="1">
    <source>
        <dbReference type="SAM" id="MobiDB-lite"/>
    </source>
</evidence>
<dbReference type="FunCoup" id="O76388">
    <property type="interactions" value="484"/>
</dbReference>
<keyword evidence="3" id="KW-1185">Reference proteome</keyword>
<dbReference type="eggNOG" id="ENOG502T3C4">
    <property type="taxonomic scope" value="Eukaryota"/>
</dbReference>
<dbReference type="HOGENOM" id="CLU_116891_0_0_1"/>
<feature type="compositionally biased region" description="Low complexity" evidence="1">
    <location>
        <begin position="27"/>
        <end position="44"/>
    </location>
</feature>
<keyword evidence="5" id="KW-1267">Proteomics identification</keyword>
<dbReference type="IntAct" id="O76388">
    <property type="interactions" value="1"/>
</dbReference>
<organism evidence="2 3">
    <name type="scientific">Caenorhabditis elegans</name>
    <dbReference type="NCBI Taxonomy" id="6239"/>
    <lineage>
        <taxon>Eukaryota</taxon>
        <taxon>Metazoa</taxon>
        <taxon>Ecdysozoa</taxon>
        <taxon>Nematoda</taxon>
        <taxon>Chromadorea</taxon>
        <taxon>Rhabditida</taxon>
        <taxon>Rhabditina</taxon>
        <taxon>Rhabditomorpha</taxon>
        <taxon>Rhabditoidea</taxon>
        <taxon>Rhabditidae</taxon>
        <taxon>Peloderinae</taxon>
        <taxon>Caenorhabditis</taxon>
    </lineage>
</organism>
<dbReference type="GeneID" id="178938"/>
<dbReference type="GO" id="GO:0007129">
    <property type="term" value="P:homologous chromosome pairing at meiosis"/>
    <property type="evidence" value="ECO:0000303"/>
    <property type="project" value="ComplexPortal"/>
</dbReference>
<dbReference type="GO" id="GO:0000801">
    <property type="term" value="C:central element"/>
    <property type="evidence" value="ECO:0000314"/>
    <property type="project" value="WormBase"/>
</dbReference>
<dbReference type="PIR" id="T33181">
    <property type="entry name" value="T33181"/>
</dbReference>
<feature type="compositionally biased region" description="Basic residues" evidence="1">
    <location>
        <begin position="49"/>
        <end position="62"/>
    </location>
</feature>
<dbReference type="GO" id="GO:0007131">
    <property type="term" value="P:reciprocal meiotic recombination"/>
    <property type="evidence" value="ECO:0000303"/>
    <property type="project" value="ComplexPortal"/>
</dbReference>
<dbReference type="PeptideAtlas" id="O76388"/>
<dbReference type="GO" id="GO:0007130">
    <property type="term" value="P:synaptonemal complex assembly"/>
    <property type="evidence" value="ECO:0000315"/>
    <property type="project" value="WormBase"/>
</dbReference>
<dbReference type="CTD" id="178938"/>
<dbReference type="EMBL" id="BX284605">
    <property type="protein sequence ID" value="CCD65128.1"/>
    <property type="molecule type" value="Genomic_DNA"/>
</dbReference>
<name>O76388_CAEEL</name>
<dbReference type="OrthoDB" id="5799001at2759"/>
<dbReference type="AlphaFoldDB" id="O76388"/>
<dbReference type="RefSeq" id="NP_504462.1">
    <property type="nucleotide sequence ID" value="NM_072061.7"/>
</dbReference>
<dbReference type="OMA" id="RNDHSIT"/>
<protein>
    <submittedName>
        <fullName evidence="2">Biogenesis of lysosome-related organelles complex 1 subunit 1</fullName>
    </submittedName>
</protein>
<feature type="region of interest" description="Disordered" evidence="1">
    <location>
        <begin position="1"/>
        <end position="64"/>
    </location>
</feature>
<dbReference type="UCSC" id="C24G6.1">
    <property type="organism name" value="c. elegans"/>
</dbReference>
<dbReference type="InParanoid" id="O76388"/>
<dbReference type="Bgee" id="WBGene00006376">
    <property type="expression patterns" value="Expressed in germ line (C elegans) and 4 other cell types or tissues"/>
</dbReference>
<accession>O76388</accession>
<dbReference type="STRING" id="6239.C24G6.1.1"/>
<reference evidence="2 3" key="1">
    <citation type="journal article" date="1998" name="Science">
        <title>Genome sequence of the nematode C. elegans: a platform for investigating biology.</title>
        <authorList>
            <consortium name="The C. elegans sequencing consortium"/>
            <person name="Sulson J.E."/>
            <person name="Waterston R."/>
        </authorList>
    </citation>
    <scope>NUCLEOTIDE SEQUENCE [LARGE SCALE GENOMIC DNA]</scope>
    <source>
        <strain evidence="2 3">Bristol N2</strain>
    </source>
</reference>
<dbReference type="AGR" id="WB:WBGene00006376"/>
<dbReference type="ComplexPortal" id="CPX-3388">
    <property type="entry name" value="Synaptonemal complex"/>
</dbReference>
<evidence type="ECO:0000313" key="4">
    <source>
        <dbReference type="WormBase" id="C24G6.1"/>
    </source>
</evidence>
<proteinExistence type="evidence at protein level"/>
<dbReference type="GO" id="GO:0005694">
    <property type="term" value="C:chromosome"/>
    <property type="evidence" value="ECO:0000303"/>
    <property type="project" value="ComplexPortal"/>
</dbReference>
<dbReference type="SMR" id="O76388"/>
<evidence type="ECO:0000313" key="2">
    <source>
        <dbReference type="EMBL" id="CCD65128.1"/>
    </source>
</evidence>
<dbReference type="PaxDb" id="6239-C24G6.1"/>